<name>A0A2M9D5Y6_9MICO</name>
<dbReference type="InterPro" id="IPR050099">
    <property type="entry name" value="SIS_GmhA/DiaA_subfam"/>
</dbReference>
<dbReference type="Proteomes" id="UP000231742">
    <property type="component" value="Unassembled WGS sequence"/>
</dbReference>
<dbReference type="CDD" id="cd05013">
    <property type="entry name" value="SIS_RpiR"/>
    <property type="match status" value="1"/>
</dbReference>
<dbReference type="RefSeq" id="WP_100387836.1">
    <property type="nucleotide sequence ID" value="NZ_BMZU01000001.1"/>
</dbReference>
<reference evidence="2 3" key="1">
    <citation type="submission" date="2017-11" db="EMBL/GenBank/DDBJ databases">
        <title>Genomic Encyclopedia of Archaeal and Bacterial Type Strains, Phase II (KMG-II): From Individual Species to Whole Genera.</title>
        <authorList>
            <person name="Goeker M."/>
        </authorList>
    </citation>
    <scope>NUCLEOTIDE SEQUENCE [LARGE SCALE GENOMIC DNA]</scope>
    <source>
        <strain evidence="2 3">DSM 16400</strain>
    </source>
</reference>
<evidence type="ECO:0000313" key="3">
    <source>
        <dbReference type="Proteomes" id="UP000231742"/>
    </source>
</evidence>
<evidence type="ECO:0000313" key="2">
    <source>
        <dbReference type="EMBL" id="PJJ81122.1"/>
    </source>
</evidence>
<protein>
    <submittedName>
        <fullName evidence="2">Putative phosphosugar-binding protein</fullName>
    </submittedName>
</protein>
<dbReference type="OrthoDB" id="9813831at2"/>
<dbReference type="PANTHER" id="PTHR30390:SF7">
    <property type="entry name" value="PHOSPHOHEPTOSE ISOMERASE"/>
    <property type="match status" value="1"/>
</dbReference>
<proteinExistence type="predicted"/>
<dbReference type="SUPFAM" id="SSF53697">
    <property type="entry name" value="SIS domain"/>
    <property type="match status" value="1"/>
</dbReference>
<dbReference type="InterPro" id="IPR046348">
    <property type="entry name" value="SIS_dom_sf"/>
</dbReference>
<dbReference type="PANTHER" id="PTHR30390">
    <property type="entry name" value="SEDOHEPTULOSE 7-PHOSPHATE ISOMERASE / DNAA INITIATOR-ASSOCIATING FACTOR FOR REPLICATION INITIATION"/>
    <property type="match status" value="1"/>
</dbReference>
<dbReference type="EMBL" id="PGFH01000001">
    <property type="protein sequence ID" value="PJJ81122.1"/>
    <property type="molecule type" value="Genomic_DNA"/>
</dbReference>
<dbReference type="NCBIfam" id="NF002805">
    <property type="entry name" value="PRK02947.1"/>
    <property type="match status" value="1"/>
</dbReference>
<dbReference type="PROSITE" id="PS51464">
    <property type="entry name" value="SIS"/>
    <property type="match status" value="1"/>
</dbReference>
<comment type="caution">
    <text evidence="2">The sequence shown here is derived from an EMBL/GenBank/DDBJ whole genome shotgun (WGS) entry which is preliminary data.</text>
</comment>
<dbReference type="AlphaFoldDB" id="A0A2M9D5Y6"/>
<gene>
    <name evidence="2" type="ORF">CLV85_0292</name>
</gene>
<dbReference type="Gene3D" id="3.40.50.10490">
    <property type="entry name" value="Glucose-6-phosphate isomerase like protein, domain 1"/>
    <property type="match status" value="1"/>
</dbReference>
<evidence type="ECO:0000259" key="1">
    <source>
        <dbReference type="PROSITE" id="PS51464"/>
    </source>
</evidence>
<dbReference type="GO" id="GO:0097367">
    <property type="term" value="F:carbohydrate derivative binding"/>
    <property type="evidence" value="ECO:0007669"/>
    <property type="project" value="InterPro"/>
</dbReference>
<dbReference type="InterPro" id="IPR035472">
    <property type="entry name" value="RpiR-like_SIS"/>
</dbReference>
<dbReference type="InterPro" id="IPR001347">
    <property type="entry name" value="SIS_dom"/>
</dbReference>
<accession>A0A2M9D5Y6</accession>
<dbReference type="GO" id="GO:1901135">
    <property type="term" value="P:carbohydrate derivative metabolic process"/>
    <property type="evidence" value="ECO:0007669"/>
    <property type="project" value="InterPro"/>
</dbReference>
<sequence>MTHPTPTTLDAHSPAARYLGLAADLVDRLRTTEGANILAAARIIADALVAQRTIHIFGTGHSHMLAEELYYRAGGLVNVKPLLFEGLMLHTSALLSTSLERLPGLAEALLRDHPIAPDDVLIVASNSGSNAVTSELVQLAMANGTPVIAITSLTHATSPDARPTSLPRLHELATVVIDNGGAVGDAAVDIAGLSSRVSATSTVVGAAILNAVMAEAIQLSVDAGVIPDIYESSNTSSGDVSNHRFIGRITTP</sequence>
<organism evidence="2 3">
    <name type="scientific">Salinibacterium amurskyense</name>
    <dbReference type="NCBI Taxonomy" id="205941"/>
    <lineage>
        <taxon>Bacteria</taxon>
        <taxon>Bacillati</taxon>
        <taxon>Actinomycetota</taxon>
        <taxon>Actinomycetes</taxon>
        <taxon>Micrococcales</taxon>
        <taxon>Microbacteriaceae</taxon>
        <taxon>Salinibacterium</taxon>
    </lineage>
</organism>
<keyword evidence="3" id="KW-1185">Reference proteome</keyword>
<dbReference type="Pfam" id="PF13580">
    <property type="entry name" value="SIS_2"/>
    <property type="match status" value="1"/>
</dbReference>
<feature type="domain" description="SIS" evidence="1">
    <location>
        <begin position="44"/>
        <end position="222"/>
    </location>
</feature>